<name>A0A1S9PGR1_9SPHI</name>
<dbReference type="EMBL" id="MBTF01000009">
    <property type="protein sequence ID" value="OOQ60143.1"/>
    <property type="molecule type" value="Genomic_DNA"/>
</dbReference>
<proteinExistence type="predicted"/>
<evidence type="ECO:0000313" key="1">
    <source>
        <dbReference type="EMBL" id="OOQ60143.1"/>
    </source>
</evidence>
<dbReference type="OrthoDB" id="5431540at2"/>
<evidence type="ECO:0000313" key="2">
    <source>
        <dbReference type="Proteomes" id="UP000189739"/>
    </source>
</evidence>
<dbReference type="STRING" id="1792845.BC343_26855"/>
<organism evidence="1 2">
    <name type="scientific">Mucilaginibacter pedocola</name>
    <dbReference type="NCBI Taxonomy" id="1792845"/>
    <lineage>
        <taxon>Bacteria</taxon>
        <taxon>Pseudomonadati</taxon>
        <taxon>Bacteroidota</taxon>
        <taxon>Sphingobacteriia</taxon>
        <taxon>Sphingobacteriales</taxon>
        <taxon>Sphingobacteriaceae</taxon>
        <taxon>Mucilaginibacter</taxon>
    </lineage>
</organism>
<reference evidence="1 2" key="1">
    <citation type="submission" date="2016-07" db="EMBL/GenBank/DDBJ databases">
        <title>Genomic analysis of zinc-resistant bacterium Mucilaginibacter pedocola TBZ30.</title>
        <authorList>
            <person name="Huang J."/>
            <person name="Tang J."/>
        </authorList>
    </citation>
    <scope>NUCLEOTIDE SEQUENCE [LARGE SCALE GENOMIC DNA]</scope>
    <source>
        <strain evidence="1 2">TBZ30</strain>
    </source>
</reference>
<protein>
    <recommendedName>
        <fullName evidence="3">DUF922 domain-containing protein</fullName>
    </recommendedName>
</protein>
<keyword evidence="2" id="KW-1185">Reference proteome</keyword>
<accession>A0A1S9PGR1</accession>
<dbReference type="Proteomes" id="UP000189739">
    <property type="component" value="Unassembled WGS sequence"/>
</dbReference>
<sequence length="381" mass="42855">MFPIKLSPVKFFLSGCAILLIASAFKVIGQAGVYIELQKPAQTINPKEFYVSRVDYERTDKSMIGTLLPAQIITGKPTEELKTELKGGAKKAITDFVAASLATDKSLRPIIIKIKNFKVIETAGASGRVDGRIAFAITFGYEQYDDFVKLGDYSTSSTYQRSFGPAQNIEPMLSSTLLNALTYLDKWMDKQAGTNIKLAKSVQLSFTDYNEKPEGDTIYYDVDRPLKWDDFQLKPQPSRYAAEVFASLGYTEEAKVENGIVKVKLRMKVYLPKSACWARAEAMNASSLLHEQHHFDIVKIVAERVKQRLLAERLEPANYDGPINVTYFDALREIDMLQKQYDGETAHSTNAYQQQQWNKRIDKELQQLGITRGSAQAAGRN</sequence>
<evidence type="ECO:0008006" key="3">
    <source>
        <dbReference type="Google" id="ProtNLM"/>
    </source>
</evidence>
<dbReference type="InterPro" id="IPR010321">
    <property type="entry name" value="DUF922"/>
</dbReference>
<dbReference type="RefSeq" id="WP_078347923.1">
    <property type="nucleotide sequence ID" value="NZ_MBTF01000009.1"/>
</dbReference>
<dbReference type="Pfam" id="PF06037">
    <property type="entry name" value="DUF922"/>
    <property type="match status" value="1"/>
</dbReference>
<dbReference type="AlphaFoldDB" id="A0A1S9PGR1"/>
<gene>
    <name evidence="1" type="ORF">BC343_26855</name>
</gene>
<comment type="caution">
    <text evidence="1">The sequence shown here is derived from an EMBL/GenBank/DDBJ whole genome shotgun (WGS) entry which is preliminary data.</text>
</comment>